<name>A0A830H9K2_9CHLO</name>
<feature type="domain" description="Ion transport" evidence="13">
    <location>
        <begin position="73"/>
        <end position="346"/>
    </location>
</feature>
<keyword evidence="10" id="KW-0407">Ion channel</keyword>
<feature type="transmembrane region" description="Helical" evidence="12">
    <location>
        <begin position="425"/>
        <end position="443"/>
    </location>
</feature>
<evidence type="ECO:0000256" key="2">
    <source>
        <dbReference type="ARBA" id="ARBA00022448"/>
    </source>
</evidence>
<feature type="transmembrane region" description="Helical" evidence="12">
    <location>
        <begin position="145"/>
        <end position="162"/>
    </location>
</feature>
<keyword evidence="3 12" id="KW-0812">Transmembrane</keyword>
<feature type="compositionally biased region" description="Basic residues" evidence="11">
    <location>
        <begin position="20"/>
        <end position="30"/>
    </location>
</feature>
<evidence type="ECO:0000256" key="6">
    <source>
        <dbReference type="ARBA" id="ARBA00022989"/>
    </source>
</evidence>
<dbReference type="InterPro" id="IPR027359">
    <property type="entry name" value="Volt_channel_dom_sf"/>
</dbReference>
<dbReference type="EMBL" id="BNJQ01000006">
    <property type="protein sequence ID" value="GHP03986.1"/>
    <property type="molecule type" value="Genomic_DNA"/>
</dbReference>
<dbReference type="GO" id="GO:0001518">
    <property type="term" value="C:voltage-gated sodium channel complex"/>
    <property type="evidence" value="ECO:0007669"/>
    <property type="project" value="TreeGrafter"/>
</dbReference>
<evidence type="ECO:0000256" key="3">
    <source>
        <dbReference type="ARBA" id="ARBA00022692"/>
    </source>
</evidence>
<evidence type="ECO:0000313" key="15">
    <source>
        <dbReference type="Proteomes" id="UP000660262"/>
    </source>
</evidence>
<evidence type="ECO:0000256" key="8">
    <source>
        <dbReference type="ARBA" id="ARBA00023136"/>
    </source>
</evidence>
<reference evidence="14" key="1">
    <citation type="submission" date="2020-10" db="EMBL/GenBank/DDBJ databases">
        <title>Unveiling of a novel bifunctional photoreceptor, Dualchrome1, isolated from a cosmopolitan green alga.</title>
        <authorList>
            <person name="Suzuki S."/>
            <person name="Kawachi M."/>
        </authorList>
    </citation>
    <scope>NUCLEOTIDE SEQUENCE</scope>
    <source>
        <strain evidence="14">NIES 2893</strain>
    </source>
</reference>
<evidence type="ECO:0000256" key="9">
    <source>
        <dbReference type="ARBA" id="ARBA00023180"/>
    </source>
</evidence>
<dbReference type="OrthoDB" id="416585at2759"/>
<evidence type="ECO:0000256" key="7">
    <source>
        <dbReference type="ARBA" id="ARBA00023065"/>
    </source>
</evidence>
<dbReference type="Gene3D" id="1.10.287.70">
    <property type="match status" value="1"/>
</dbReference>
<keyword evidence="8 12" id="KW-0472">Membrane</keyword>
<dbReference type="AlphaFoldDB" id="A0A830H9K2"/>
<comment type="caution">
    <text evidence="14">The sequence shown here is derived from an EMBL/GenBank/DDBJ whole genome shotgun (WGS) entry which is preliminary data.</text>
</comment>
<evidence type="ECO:0000256" key="1">
    <source>
        <dbReference type="ARBA" id="ARBA00004141"/>
    </source>
</evidence>
<feature type="transmembrane region" description="Helical" evidence="12">
    <location>
        <begin position="464"/>
        <end position="484"/>
    </location>
</feature>
<dbReference type="Pfam" id="PF00520">
    <property type="entry name" value="Ion_trans"/>
    <property type="match status" value="2"/>
</dbReference>
<feature type="transmembrane region" description="Helical" evidence="12">
    <location>
        <begin position="197"/>
        <end position="220"/>
    </location>
</feature>
<keyword evidence="15" id="KW-1185">Reference proteome</keyword>
<feature type="transmembrane region" description="Helical" evidence="12">
    <location>
        <begin position="285"/>
        <end position="303"/>
    </location>
</feature>
<evidence type="ECO:0000259" key="13">
    <source>
        <dbReference type="Pfam" id="PF00520"/>
    </source>
</evidence>
<evidence type="ECO:0000256" key="10">
    <source>
        <dbReference type="ARBA" id="ARBA00023303"/>
    </source>
</evidence>
<evidence type="ECO:0000313" key="14">
    <source>
        <dbReference type="EMBL" id="GHP03986.1"/>
    </source>
</evidence>
<evidence type="ECO:0000256" key="5">
    <source>
        <dbReference type="ARBA" id="ARBA00022882"/>
    </source>
</evidence>
<keyword evidence="6 12" id="KW-1133">Transmembrane helix</keyword>
<accession>A0A830H9K2</accession>
<dbReference type="PANTHER" id="PTHR10037:SF62">
    <property type="entry name" value="SODIUM CHANNEL PROTEIN 60E"/>
    <property type="match status" value="1"/>
</dbReference>
<keyword evidence="5" id="KW-0851">Voltage-gated channel</keyword>
<dbReference type="FunFam" id="1.20.120.350:FF:000009">
    <property type="entry name" value="Voltage-dependent T-type calcium channel subunit alpha"/>
    <property type="match status" value="1"/>
</dbReference>
<dbReference type="GO" id="GO:0005248">
    <property type="term" value="F:voltage-gated sodium channel activity"/>
    <property type="evidence" value="ECO:0007669"/>
    <property type="project" value="TreeGrafter"/>
</dbReference>
<dbReference type="InterPro" id="IPR005821">
    <property type="entry name" value="Ion_trans_dom"/>
</dbReference>
<dbReference type="Gene3D" id="1.20.120.350">
    <property type="entry name" value="Voltage-gated potassium channels. Chain C"/>
    <property type="match status" value="2"/>
</dbReference>
<evidence type="ECO:0000256" key="4">
    <source>
        <dbReference type="ARBA" id="ARBA00022737"/>
    </source>
</evidence>
<dbReference type="Proteomes" id="UP000660262">
    <property type="component" value="Unassembled WGS sequence"/>
</dbReference>
<sequence length="500" mass="55699">MAPDSGGGGGDSSSSAAGGQKKKSSGRRQKNSFQRLWTRLKDRWERLNASNNALFILSERNRFRRLVQRIVFHKYYDKVVLFLILANCAFLAMFDPRLPPDHAWNGVLDLSELVFTVIFTVEFVLQIVARNFIFGREAYLSNPWNWLDFMIVVTGLLAYANLGGNLTGLRTFRALKPLKTINGVPGMRMLVTTLLESIPMIGDVFLLIMWLFLIFGIVGVNEFAGSLRSRCFHDDRVDDNGNALIVHATRNVPCKVGTCPAMQTCVSTGENPNYGFTSFDDISDASLIIFQVITMQGWSAYIFTPVVAGNGPVTATVFFVSLVAFGGVFATALLTSVVTAKYMQLSKLEAIKGVQEDSKAQGALFNRLMRYTVLKSFYEFDTRERRWQTKLQAIVMSKQMENLILACIGANVLVMAADYPGMDKGVAGIFTWLNFGFSVVFAMEFSLKLPAFGLIKYCSDSFNLLDGLVVTLWLVEMVLTAGPWKHAISAMSWSRIAAYK</sequence>
<feature type="region of interest" description="Disordered" evidence="11">
    <location>
        <begin position="1"/>
        <end position="31"/>
    </location>
</feature>
<dbReference type="InterPro" id="IPR043203">
    <property type="entry name" value="VGCC_Ca_Na"/>
</dbReference>
<comment type="subcellular location">
    <subcellularLocation>
        <location evidence="1">Membrane</location>
        <topology evidence="1">Multi-pass membrane protein</topology>
    </subcellularLocation>
</comment>
<organism evidence="14 15">
    <name type="scientific">Pycnococcus provasolii</name>
    <dbReference type="NCBI Taxonomy" id="41880"/>
    <lineage>
        <taxon>Eukaryota</taxon>
        <taxon>Viridiplantae</taxon>
        <taxon>Chlorophyta</taxon>
        <taxon>Pseudoscourfieldiophyceae</taxon>
        <taxon>Pseudoscourfieldiales</taxon>
        <taxon>Pycnococcaceae</taxon>
        <taxon>Pycnococcus</taxon>
    </lineage>
</organism>
<keyword evidence="9" id="KW-0325">Glycoprotein</keyword>
<feature type="compositionally biased region" description="Gly residues" evidence="11">
    <location>
        <begin position="1"/>
        <end position="11"/>
    </location>
</feature>
<keyword evidence="4" id="KW-0677">Repeat</keyword>
<proteinExistence type="predicted"/>
<feature type="transmembrane region" description="Helical" evidence="12">
    <location>
        <begin position="315"/>
        <end position="338"/>
    </location>
</feature>
<keyword evidence="2" id="KW-0813">Transport</keyword>
<evidence type="ECO:0000256" key="12">
    <source>
        <dbReference type="SAM" id="Phobius"/>
    </source>
</evidence>
<gene>
    <name evidence="14" type="ORF">PPROV_000274000</name>
</gene>
<dbReference type="PANTHER" id="PTHR10037">
    <property type="entry name" value="VOLTAGE-GATED CATION CHANNEL CALCIUM AND SODIUM"/>
    <property type="match status" value="1"/>
</dbReference>
<evidence type="ECO:0000256" key="11">
    <source>
        <dbReference type="SAM" id="MobiDB-lite"/>
    </source>
</evidence>
<keyword evidence="7" id="KW-0406">Ion transport</keyword>
<dbReference type="SUPFAM" id="SSF81324">
    <property type="entry name" value="Voltage-gated potassium channels"/>
    <property type="match status" value="2"/>
</dbReference>
<feature type="transmembrane region" description="Helical" evidence="12">
    <location>
        <begin position="114"/>
        <end position="133"/>
    </location>
</feature>
<feature type="transmembrane region" description="Helical" evidence="12">
    <location>
        <begin position="75"/>
        <end position="94"/>
    </location>
</feature>
<protein>
    <recommendedName>
        <fullName evidence="13">Ion transport domain-containing protein</fullName>
    </recommendedName>
</protein>
<feature type="domain" description="Ion transport" evidence="13">
    <location>
        <begin position="400"/>
        <end position="492"/>
    </location>
</feature>